<dbReference type="Proteomes" id="UP000595691">
    <property type="component" value="Chromosome"/>
</dbReference>
<dbReference type="InterPro" id="IPR016166">
    <property type="entry name" value="FAD-bd_PCMH"/>
</dbReference>
<evidence type="ECO:0000256" key="3">
    <source>
        <dbReference type="ARBA" id="ARBA00023002"/>
    </source>
</evidence>
<keyword evidence="2" id="KW-0274">FAD</keyword>
<dbReference type="InterPro" id="IPR036318">
    <property type="entry name" value="FAD-bd_PCMH-like_sf"/>
</dbReference>
<name>A0ABX7E0S2_9BACI</name>
<proteinExistence type="predicted"/>
<dbReference type="RefSeq" id="WP_202778348.1">
    <property type="nucleotide sequence ID" value="NZ_CP065425.1"/>
</dbReference>
<reference evidence="5 6" key="1">
    <citation type="submission" date="2020-11" db="EMBL/GenBank/DDBJ databases">
        <title>Taxonomic evaluation of the Bacillus sporothermodurans group of bacteria based on whole genome sequences.</title>
        <authorList>
            <person name="Fiedler G."/>
            <person name="Herbstmann A.-D."/>
            <person name="Doll E."/>
            <person name="Wenning M."/>
            <person name="Brinks E."/>
            <person name="Kabisch J."/>
            <person name="Breitenwieser F."/>
            <person name="Lappann M."/>
            <person name="Boehnlein C."/>
            <person name="Franz C."/>
        </authorList>
    </citation>
    <scope>NUCLEOTIDE SEQUENCE [LARGE SCALE GENOMIC DNA]</scope>
    <source>
        <strain evidence="5 6">JCM 19841</strain>
    </source>
</reference>
<dbReference type="Gene3D" id="3.30.43.10">
    <property type="entry name" value="Uridine Diphospho-n-acetylenolpyruvylglucosamine Reductase, domain 2"/>
    <property type="match status" value="1"/>
</dbReference>
<keyword evidence="1" id="KW-0285">Flavoprotein</keyword>
<dbReference type="InterPro" id="IPR002346">
    <property type="entry name" value="Mopterin_DH_FAD-bd"/>
</dbReference>
<gene>
    <name evidence="5" type="ORF">I5776_20630</name>
</gene>
<dbReference type="EMBL" id="CP065425">
    <property type="protein sequence ID" value="QQZ09333.1"/>
    <property type="molecule type" value="Genomic_DNA"/>
</dbReference>
<dbReference type="PROSITE" id="PS51387">
    <property type="entry name" value="FAD_PCMH"/>
    <property type="match status" value="1"/>
</dbReference>
<dbReference type="InterPro" id="IPR036683">
    <property type="entry name" value="CO_DH_flav_C_dom_sf"/>
</dbReference>
<evidence type="ECO:0000313" key="6">
    <source>
        <dbReference type="Proteomes" id="UP000595691"/>
    </source>
</evidence>
<dbReference type="PANTHER" id="PTHR42659:SF2">
    <property type="entry name" value="XANTHINE DEHYDROGENASE SUBUNIT C-RELATED"/>
    <property type="match status" value="1"/>
</dbReference>
<dbReference type="Pfam" id="PF03450">
    <property type="entry name" value="CO_deh_flav_C"/>
    <property type="match status" value="1"/>
</dbReference>
<dbReference type="Pfam" id="PF00941">
    <property type="entry name" value="FAD_binding_5"/>
    <property type="match status" value="1"/>
</dbReference>
<organism evidence="5 6">
    <name type="scientific">Heyndrickxia vini</name>
    <dbReference type="NCBI Taxonomy" id="1476025"/>
    <lineage>
        <taxon>Bacteria</taxon>
        <taxon>Bacillati</taxon>
        <taxon>Bacillota</taxon>
        <taxon>Bacilli</taxon>
        <taxon>Bacillales</taxon>
        <taxon>Bacillaceae</taxon>
        <taxon>Heyndrickxia</taxon>
    </lineage>
</organism>
<keyword evidence="6" id="KW-1185">Reference proteome</keyword>
<evidence type="ECO:0000313" key="5">
    <source>
        <dbReference type="EMBL" id="QQZ09333.1"/>
    </source>
</evidence>
<dbReference type="SUPFAM" id="SSF56176">
    <property type="entry name" value="FAD-binding/transporter-associated domain-like"/>
    <property type="match status" value="1"/>
</dbReference>
<dbReference type="Gene3D" id="3.30.465.10">
    <property type="match status" value="1"/>
</dbReference>
<dbReference type="SMART" id="SM01092">
    <property type="entry name" value="CO_deh_flav_C"/>
    <property type="match status" value="1"/>
</dbReference>
<feature type="domain" description="FAD-binding PCMH-type" evidence="4">
    <location>
        <begin position="2"/>
        <end position="175"/>
    </location>
</feature>
<dbReference type="InterPro" id="IPR016169">
    <property type="entry name" value="FAD-bd_PCMH_sub2"/>
</dbReference>
<evidence type="ECO:0000256" key="1">
    <source>
        <dbReference type="ARBA" id="ARBA00022630"/>
    </source>
</evidence>
<accession>A0ABX7E0S2</accession>
<keyword evidence="3" id="KW-0560">Oxidoreductase</keyword>
<dbReference type="Gene3D" id="3.30.390.50">
    <property type="entry name" value="CO dehydrogenase flavoprotein, C-terminal domain"/>
    <property type="match status" value="1"/>
</dbReference>
<sequence length="279" mass="31240">MTLVGSIEYVKSNSITEAVQAYGSFSSQGKTPTYYAGGTEINSLLRLNKMQTNALIDIKGIPECSVLEYKNQKLIIGSAVTLSQLVEWEIFPLLSKTLRHLADHTSRNQITIGGSICSQMIYREAILPVLLTNSKVVIAGKSGFQMKPIHEVFHSKLQLEDGEFLVQIIIDGSYLHSPYVHFKRTRQGKIDYPLITVTALKREEQLRFAFSGLCDAPLRSLPVEEAMNNKKVCYEERVNMAMNQISSLVLNDFQGSAEFRQFVLKGLLMRTLEELEGAG</sequence>
<evidence type="ECO:0000256" key="2">
    <source>
        <dbReference type="ARBA" id="ARBA00022827"/>
    </source>
</evidence>
<protein>
    <submittedName>
        <fullName evidence="5">FAD binding domain-containing protein</fullName>
    </submittedName>
</protein>
<dbReference type="SUPFAM" id="SSF55447">
    <property type="entry name" value="CO dehydrogenase flavoprotein C-terminal domain-like"/>
    <property type="match status" value="1"/>
</dbReference>
<dbReference type="InterPro" id="IPR016167">
    <property type="entry name" value="FAD-bd_PCMH_sub1"/>
</dbReference>
<dbReference type="InterPro" id="IPR005107">
    <property type="entry name" value="CO_DH_flav_C"/>
</dbReference>
<dbReference type="PANTHER" id="PTHR42659">
    <property type="entry name" value="XANTHINE DEHYDROGENASE SUBUNIT C-RELATED"/>
    <property type="match status" value="1"/>
</dbReference>
<dbReference type="InterPro" id="IPR051312">
    <property type="entry name" value="Diverse_Substr_Oxidored"/>
</dbReference>
<evidence type="ECO:0000259" key="4">
    <source>
        <dbReference type="PROSITE" id="PS51387"/>
    </source>
</evidence>